<evidence type="ECO:0000256" key="4">
    <source>
        <dbReference type="ARBA" id="ARBA00022787"/>
    </source>
</evidence>
<dbReference type="GO" id="GO:0008320">
    <property type="term" value="F:protein transmembrane transporter activity"/>
    <property type="evidence" value="ECO:0007669"/>
    <property type="project" value="TreeGrafter"/>
</dbReference>
<dbReference type="GO" id="GO:0006886">
    <property type="term" value="P:intracellular protein transport"/>
    <property type="evidence" value="ECO:0007669"/>
    <property type="project" value="InterPro"/>
</dbReference>
<dbReference type="PANTHER" id="PTHR12430:SF1">
    <property type="entry name" value="TOMM20-LIKE PROTEIN 1"/>
    <property type="match status" value="1"/>
</dbReference>
<dbReference type="InterPro" id="IPR023392">
    <property type="entry name" value="Tom20_dom_sf"/>
</dbReference>
<evidence type="ECO:0000256" key="8">
    <source>
        <dbReference type="SAM" id="Phobius"/>
    </source>
</evidence>
<dbReference type="WBParaSite" id="MCU_008393-RA">
    <property type="protein sequence ID" value="MCU_008393-RA"/>
    <property type="gene ID" value="MCU_008393"/>
</dbReference>
<dbReference type="SUPFAM" id="SSF47157">
    <property type="entry name" value="Mitochondrial import receptor subunit Tom20"/>
    <property type="match status" value="1"/>
</dbReference>
<evidence type="ECO:0000256" key="5">
    <source>
        <dbReference type="ARBA" id="ARBA00022989"/>
    </source>
</evidence>
<keyword evidence="7 8" id="KW-0472">Membrane</keyword>
<dbReference type="InterPro" id="IPR022422">
    <property type="entry name" value="MAS20_rcpt_metazoan"/>
</dbReference>
<keyword evidence="4" id="KW-1000">Mitochondrion outer membrane</keyword>
<dbReference type="InterPro" id="IPR002056">
    <property type="entry name" value="MAS20"/>
</dbReference>
<dbReference type="AlphaFoldDB" id="A0A5K3FHA9"/>
<organism evidence="9">
    <name type="scientific">Mesocestoides corti</name>
    <name type="common">Flatworm</name>
    <dbReference type="NCBI Taxonomy" id="53468"/>
    <lineage>
        <taxon>Eukaryota</taxon>
        <taxon>Metazoa</taxon>
        <taxon>Spiralia</taxon>
        <taxon>Lophotrochozoa</taxon>
        <taxon>Platyhelminthes</taxon>
        <taxon>Cestoda</taxon>
        <taxon>Eucestoda</taxon>
        <taxon>Cyclophyllidea</taxon>
        <taxon>Mesocestoididae</taxon>
        <taxon>Mesocestoides</taxon>
    </lineage>
</organism>
<keyword evidence="6" id="KW-0496">Mitochondrion</keyword>
<protein>
    <submittedName>
        <fullName evidence="9">Mitochondrial import receptor subunit TOM20 homolog</fullName>
    </submittedName>
</protein>
<keyword evidence="5 8" id="KW-1133">Transmembrane helix</keyword>
<reference evidence="9" key="1">
    <citation type="submission" date="2019-11" db="UniProtKB">
        <authorList>
            <consortium name="WormBaseParasite"/>
        </authorList>
    </citation>
    <scope>IDENTIFICATION</scope>
</reference>
<dbReference type="GO" id="GO:0006605">
    <property type="term" value="P:protein targeting"/>
    <property type="evidence" value="ECO:0007669"/>
    <property type="project" value="InterPro"/>
</dbReference>
<dbReference type="GO" id="GO:0030943">
    <property type="term" value="F:mitochondrion targeting sequence binding"/>
    <property type="evidence" value="ECO:0007669"/>
    <property type="project" value="TreeGrafter"/>
</dbReference>
<evidence type="ECO:0000256" key="2">
    <source>
        <dbReference type="ARBA" id="ARBA00005792"/>
    </source>
</evidence>
<evidence type="ECO:0000313" key="9">
    <source>
        <dbReference type="WBParaSite" id="MCU_008393-RA"/>
    </source>
</evidence>
<sequence>MSITVNYLSISTHKCLNMVNSLVKLTLAGVAVGFLGYCIYFDRKRRSDPEFRFKLAKRRKERALAAERSSMPVLPPLNDRRAVQKFFFDQIQLGEAALSTGSIDEGVQHFAFAIVCSQSPQLLQVLQQSLSPAIFSKLVAALPGVQKMVQEARAPAERVPIEEDLE</sequence>
<dbReference type="GO" id="GO:0016031">
    <property type="term" value="P:tRNA import into mitochondrion"/>
    <property type="evidence" value="ECO:0007669"/>
    <property type="project" value="TreeGrafter"/>
</dbReference>
<name>A0A5K3FHA9_MESCO</name>
<evidence type="ECO:0000256" key="6">
    <source>
        <dbReference type="ARBA" id="ARBA00023128"/>
    </source>
</evidence>
<dbReference type="PRINTS" id="PR01989">
    <property type="entry name" value="EUOM20RECPTR"/>
</dbReference>
<evidence type="ECO:0000256" key="7">
    <source>
        <dbReference type="ARBA" id="ARBA00023136"/>
    </source>
</evidence>
<dbReference type="GO" id="GO:0005742">
    <property type="term" value="C:mitochondrial outer membrane translocase complex"/>
    <property type="evidence" value="ECO:0007669"/>
    <property type="project" value="InterPro"/>
</dbReference>
<feature type="transmembrane region" description="Helical" evidence="8">
    <location>
        <begin position="22"/>
        <end position="41"/>
    </location>
</feature>
<dbReference type="Gene3D" id="1.20.960.10">
    <property type="entry name" value="Mitochondrial outer membrane translocase complex, subunit Tom20 domain"/>
    <property type="match status" value="1"/>
</dbReference>
<evidence type="ECO:0000256" key="1">
    <source>
        <dbReference type="ARBA" id="ARBA00004572"/>
    </source>
</evidence>
<dbReference type="Pfam" id="PF02064">
    <property type="entry name" value="MAS20"/>
    <property type="match status" value="1"/>
</dbReference>
<accession>A0A5K3FHA9</accession>
<proteinExistence type="inferred from homology"/>
<comment type="similarity">
    <text evidence="2">Belongs to the Tom20 family.</text>
</comment>
<evidence type="ECO:0000256" key="3">
    <source>
        <dbReference type="ARBA" id="ARBA00022692"/>
    </source>
</evidence>
<dbReference type="PANTHER" id="PTHR12430">
    <property type="entry name" value="MITOCHONDRIAL IMPORT RECEPTOR SUBUNIT TOM20"/>
    <property type="match status" value="1"/>
</dbReference>
<keyword evidence="3 8" id="KW-0812">Transmembrane</keyword>
<dbReference type="PRINTS" id="PR00351">
    <property type="entry name" value="OM20RECEPTOR"/>
</dbReference>
<comment type="subcellular location">
    <subcellularLocation>
        <location evidence="1">Mitochondrion outer membrane</location>
        <topology evidence="1">Single-pass membrane protein</topology>
    </subcellularLocation>
</comment>
<dbReference type="GO" id="GO:0030150">
    <property type="term" value="P:protein import into mitochondrial matrix"/>
    <property type="evidence" value="ECO:0007669"/>
    <property type="project" value="TreeGrafter"/>
</dbReference>